<dbReference type="PATRIC" id="fig|1177179.3.peg.1255"/>
<comment type="similarity">
    <text evidence="3">Belongs to the HAD-like hydrolase superfamily.</text>
</comment>
<dbReference type="GO" id="GO:0004427">
    <property type="term" value="F:inorganic diphosphate phosphatase activity"/>
    <property type="evidence" value="ECO:0007669"/>
    <property type="project" value="UniProtKB-EC"/>
</dbReference>
<comment type="subcellular location">
    <subcellularLocation>
        <location evidence="2">Cytoplasm</location>
    </subcellularLocation>
</comment>
<evidence type="ECO:0000256" key="2">
    <source>
        <dbReference type="ARBA" id="ARBA00004496"/>
    </source>
</evidence>
<evidence type="ECO:0000256" key="4">
    <source>
        <dbReference type="ARBA" id="ARBA00012146"/>
    </source>
</evidence>
<protein>
    <recommendedName>
        <fullName evidence="10">Phospholysine phosphohistidine inorganic pyrophosphate phosphatase</fullName>
        <ecNumber evidence="4">3.6.1.1</ecNumber>
    </recommendedName>
</protein>
<dbReference type="Proteomes" id="UP000010164">
    <property type="component" value="Unassembled WGS sequence"/>
</dbReference>
<sequence>MHLKAVCLDLSGVLYQGPRLLPDARESIAQLRRAGLPLRFVTNTSQRSRHQILVDLETLGLAVEPEELFTAPQAAHQWLKQHGYRPLCLIHPNLKKEFSGLPQQAPNAVLMGDAGKGFTYAHLDQAFRLLHDGAPLVAMGDNRYYQLDDGLHLDAGPFVRALEYAADCQAIITGKPSATFFQQVITSLECDAGEVLMVGDDAASDVQGALNAGLQGALVKTGKYRPGDETRIDGHYWLEDGIAAVVRRVLA</sequence>
<evidence type="ECO:0000256" key="11">
    <source>
        <dbReference type="ARBA" id="ARBA00047820"/>
    </source>
</evidence>
<gene>
    <name evidence="12" type="ORF">A11A3_06240</name>
</gene>
<dbReference type="GO" id="GO:0046872">
    <property type="term" value="F:metal ion binding"/>
    <property type="evidence" value="ECO:0007669"/>
    <property type="project" value="UniProtKB-KW"/>
</dbReference>
<keyword evidence="13" id="KW-1185">Reference proteome</keyword>
<keyword evidence="6" id="KW-0479">Metal-binding</keyword>
<evidence type="ECO:0000256" key="8">
    <source>
        <dbReference type="ARBA" id="ARBA00022842"/>
    </source>
</evidence>
<dbReference type="EMBL" id="AMRJ01000007">
    <property type="protein sequence ID" value="EKF74809.1"/>
    <property type="molecule type" value="Genomic_DNA"/>
</dbReference>
<comment type="cofactor">
    <cofactor evidence="1">
        <name>Mg(2+)</name>
        <dbReference type="ChEBI" id="CHEBI:18420"/>
    </cofactor>
</comment>
<dbReference type="Gene3D" id="3.40.50.1000">
    <property type="entry name" value="HAD superfamily/HAD-like"/>
    <property type="match status" value="2"/>
</dbReference>
<dbReference type="InterPro" id="IPR036412">
    <property type="entry name" value="HAD-like_sf"/>
</dbReference>
<dbReference type="FunFam" id="3.40.50.1000:FF:000051">
    <property type="entry name" value="Phospholysine phosphohistidine inorganic pyrophosphate phosphatase"/>
    <property type="match status" value="1"/>
</dbReference>
<reference evidence="12 13" key="1">
    <citation type="journal article" date="2012" name="J. Bacteriol.">
        <title>Genome Sequence of the Alkane-Degrading Bacterium Alcanivorax hongdengensis Type Strain A-11-3.</title>
        <authorList>
            <person name="Lai Q."/>
            <person name="Shao Z."/>
        </authorList>
    </citation>
    <scope>NUCLEOTIDE SEQUENCE [LARGE SCALE GENOMIC DNA]</scope>
    <source>
        <strain evidence="12 13">A-11-3</strain>
    </source>
</reference>
<evidence type="ECO:0000313" key="13">
    <source>
        <dbReference type="Proteomes" id="UP000010164"/>
    </source>
</evidence>
<evidence type="ECO:0000256" key="10">
    <source>
        <dbReference type="ARBA" id="ARBA00039357"/>
    </source>
</evidence>
<evidence type="ECO:0000313" key="12">
    <source>
        <dbReference type="EMBL" id="EKF74809.1"/>
    </source>
</evidence>
<dbReference type="SUPFAM" id="SSF56784">
    <property type="entry name" value="HAD-like"/>
    <property type="match status" value="1"/>
</dbReference>
<dbReference type="PANTHER" id="PTHR19288:SF44">
    <property type="entry name" value="PHOSPHOLYSINE PHOSPHOHISTIDINE INORGANIC PYROPHOSPHATE PHOSPHATASE"/>
    <property type="match status" value="1"/>
</dbReference>
<evidence type="ECO:0000256" key="3">
    <source>
        <dbReference type="ARBA" id="ARBA00007958"/>
    </source>
</evidence>
<evidence type="ECO:0000256" key="7">
    <source>
        <dbReference type="ARBA" id="ARBA00022801"/>
    </source>
</evidence>
<comment type="catalytic activity">
    <reaction evidence="11">
        <text>diphosphate + H2O = 2 phosphate + H(+)</text>
        <dbReference type="Rhea" id="RHEA:24576"/>
        <dbReference type="ChEBI" id="CHEBI:15377"/>
        <dbReference type="ChEBI" id="CHEBI:15378"/>
        <dbReference type="ChEBI" id="CHEBI:33019"/>
        <dbReference type="ChEBI" id="CHEBI:43474"/>
        <dbReference type="EC" id="3.6.1.1"/>
    </reaction>
</comment>
<evidence type="ECO:0000256" key="6">
    <source>
        <dbReference type="ARBA" id="ARBA00022723"/>
    </source>
</evidence>
<evidence type="ECO:0000256" key="1">
    <source>
        <dbReference type="ARBA" id="ARBA00001946"/>
    </source>
</evidence>
<dbReference type="Pfam" id="PF13242">
    <property type="entry name" value="Hydrolase_like"/>
    <property type="match status" value="1"/>
</dbReference>
<dbReference type="InterPro" id="IPR023214">
    <property type="entry name" value="HAD_sf"/>
</dbReference>
<proteinExistence type="inferred from homology"/>
<evidence type="ECO:0000256" key="5">
    <source>
        <dbReference type="ARBA" id="ARBA00022490"/>
    </source>
</evidence>
<dbReference type="RefSeq" id="WP_008928431.1">
    <property type="nucleotide sequence ID" value="NZ_AMRJ01000007.1"/>
</dbReference>
<dbReference type="OrthoDB" id="148966at2"/>
<dbReference type="eggNOG" id="COG0647">
    <property type="taxonomic scope" value="Bacteria"/>
</dbReference>
<dbReference type="PANTHER" id="PTHR19288">
    <property type="entry name" value="4-NITROPHENYLPHOSPHATASE-RELATED"/>
    <property type="match status" value="1"/>
</dbReference>
<organism evidence="12 13">
    <name type="scientific">Alcanivorax hongdengensis A-11-3</name>
    <dbReference type="NCBI Taxonomy" id="1177179"/>
    <lineage>
        <taxon>Bacteria</taxon>
        <taxon>Pseudomonadati</taxon>
        <taxon>Pseudomonadota</taxon>
        <taxon>Gammaproteobacteria</taxon>
        <taxon>Oceanospirillales</taxon>
        <taxon>Alcanivoracaceae</taxon>
        <taxon>Alcanivorax</taxon>
    </lineage>
</organism>
<dbReference type="NCBIfam" id="TIGR01460">
    <property type="entry name" value="HAD-SF-IIA"/>
    <property type="match status" value="1"/>
</dbReference>
<comment type="function">
    <text evidence="9">Phosphatase that hydrolyzes imidodiphosphate, 3-phosphohistidine and 6-phospholysine. Has broad substrate specificity and can also hydrolyze inorganic diphosphate, but with lower efficiency.</text>
</comment>
<dbReference type="GO" id="GO:0005829">
    <property type="term" value="C:cytosol"/>
    <property type="evidence" value="ECO:0007669"/>
    <property type="project" value="TreeGrafter"/>
</dbReference>
<dbReference type="Pfam" id="PF13344">
    <property type="entry name" value="Hydrolase_6"/>
    <property type="match status" value="1"/>
</dbReference>
<name>L0WCS6_9GAMM</name>
<dbReference type="InterPro" id="IPR006355">
    <property type="entry name" value="LHPP/HDHD2"/>
</dbReference>
<comment type="caution">
    <text evidence="12">The sequence shown here is derived from an EMBL/GenBank/DDBJ whole genome shotgun (WGS) entry which is preliminary data.</text>
</comment>
<dbReference type="EC" id="3.6.1.1" evidence="4"/>
<evidence type="ECO:0000256" key="9">
    <source>
        <dbReference type="ARBA" id="ARBA00037258"/>
    </source>
</evidence>
<keyword evidence="7 12" id="KW-0378">Hydrolase</keyword>
<keyword evidence="5" id="KW-0963">Cytoplasm</keyword>
<accession>L0WCS6</accession>
<dbReference type="STRING" id="1177179.A11A3_06240"/>
<dbReference type="InterPro" id="IPR006357">
    <property type="entry name" value="HAD-SF_hydro_IIA"/>
</dbReference>
<keyword evidence="8" id="KW-0460">Magnesium</keyword>
<dbReference type="AlphaFoldDB" id="L0WCS6"/>
<dbReference type="GO" id="GO:0016791">
    <property type="term" value="F:phosphatase activity"/>
    <property type="evidence" value="ECO:0007669"/>
    <property type="project" value="InterPro"/>
</dbReference>
<dbReference type="NCBIfam" id="TIGR01458">
    <property type="entry name" value="HAD-SF-IIA-hyp3"/>
    <property type="match status" value="1"/>
</dbReference>